<feature type="transmembrane region" description="Helical" evidence="9">
    <location>
        <begin position="296"/>
        <end position="317"/>
    </location>
</feature>
<comment type="caution">
    <text evidence="8">Lacks conserved residue(s) required for the propagation of feature annotation.</text>
</comment>
<feature type="transmembrane region" description="Helical" evidence="9">
    <location>
        <begin position="208"/>
        <end position="229"/>
    </location>
</feature>
<organism evidence="11 12">
    <name type="scientific">Ciona savignyi</name>
    <name type="common">Pacific transparent sea squirt</name>
    <dbReference type="NCBI Taxonomy" id="51511"/>
    <lineage>
        <taxon>Eukaryota</taxon>
        <taxon>Metazoa</taxon>
        <taxon>Chordata</taxon>
        <taxon>Tunicata</taxon>
        <taxon>Ascidiacea</taxon>
        <taxon>Phlebobranchia</taxon>
        <taxon>Cionidae</taxon>
        <taxon>Ciona</taxon>
    </lineage>
</organism>
<dbReference type="GO" id="GO:0008528">
    <property type="term" value="F:G protein-coupled peptide receptor activity"/>
    <property type="evidence" value="ECO:0007669"/>
    <property type="project" value="TreeGrafter"/>
</dbReference>
<dbReference type="STRING" id="51511.ENSCSAVP00000016606"/>
<dbReference type="SUPFAM" id="SSF81321">
    <property type="entry name" value="Family A G protein-coupled receptor-like"/>
    <property type="match status" value="1"/>
</dbReference>
<evidence type="ECO:0000256" key="7">
    <source>
        <dbReference type="ARBA" id="ARBA00023157"/>
    </source>
</evidence>
<dbReference type="PRINTS" id="PR00237">
    <property type="entry name" value="GPCRRHODOPSN"/>
</dbReference>
<keyword evidence="5 9" id="KW-1133">Transmembrane helix</keyword>
<proteinExistence type="predicted"/>
<reference evidence="11" key="2">
    <citation type="submission" date="2025-08" db="UniProtKB">
        <authorList>
            <consortium name="Ensembl"/>
        </authorList>
    </citation>
    <scope>IDENTIFICATION</scope>
</reference>
<evidence type="ECO:0000256" key="8">
    <source>
        <dbReference type="PROSITE-ProRule" id="PRU00124"/>
    </source>
</evidence>
<dbReference type="PANTHER" id="PTHR24372">
    <property type="entry name" value="GLYCOPROTEIN HORMONE RECEPTOR"/>
    <property type="match status" value="1"/>
</dbReference>
<feature type="disulfide bond" evidence="8">
    <location>
        <begin position="101"/>
        <end position="116"/>
    </location>
</feature>
<feature type="transmembrane region" description="Helical" evidence="9">
    <location>
        <begin position="410"/>
        <end position="437"/>
    </location>
</feature>
<evidence type="ECO:0000256" key="4">
    <source>
        <dbReference type="ARBA" id="ARBA00022737"/>
    </source>
</evidence>
<sequence>NSLVEAVMCDGRPECHDLSDECDGSCNVTAPFCNIKSMFNSIHGPFEFLCNDLALYFDAKNICDGKWTNCHPRIDAEELGCPSRHYCRSGDSLSIDINLMCDGVPQCEDKSDEVNCTDRFYCENGEPLSIPILKKMDGRADCSDTSDECPKELDKNVFSSRKELIGSAVFRATTWIFGLAAIVGNTGTFVYAAKTLSRFSSLNPITKLNYILLINLSVADGLMGVYLIALGSKGIEYSGNYCRFDKYWRTSSTCSNLGSLALVSSEATVLILAFLATLRLFSILNPLKTKRISIKIPIASIIVAWLLAIFVGVAPQFSSLSDQFSSAVWMPTKLTTFDIQDRGLMFTFVQRLFVAQPTAEQPPTSPSWFAMEEYLKRNYPEIQVKGYFGYFSDNSVCLPKFFVSPGQQGWGYSVAIIVFNFVTFVYICGAYVVISRVTSSETNKRHRSSQLHKMQMRVTRLVLTDFVCWIPICIMSFLQLGGVEIPNQAYAFSAVILLPINSALNPLLYSDISQKKVKKFFWSWEKSSKVVSLAQ</sequence>
<accession>H2ZG90</accession>
<evidence type="ECO:0000256" key="5">
    <source>
        <dbReference type="ARBA" id="ARBA00022989"/>
    </source>
</evidence>
<dbReference type="AlphaFoldDB" id="H2ZG90"/>
<dbReference type="GO" id="GO:0005886">
    <property type="term" value="C:plasma membrane"/>
    <property type="evidence" value="ECO:0007669"/>
    <property type="project" value="TreeGrafter"/>
</dbReference>
<dbReference type="OMA" id="EIPNQAY"/>
<dbReference type="PROSITE" id="PS50262">
    <property type="entry name" value="G_PROTEIN_RECEP_F1_2"/>
    <property type="match status" value="1"/>
</dbReference>
<reference evidence="12" key="1">
    <citation type="submission" date="2003-08" db="EMBL/GenBank/DDBJ databases">
        <authorList>
            <person name="Birren B."/>
            <person name="Nusbaum C."/>
            <person name="Abebe A."/>
            <person name="Abouelleil A."/>
            <person name="Adekoya E."/>
            <person name="Ait-zahra M."/>
            <person name="Allen N."/>
            <person name="Allen T."/>
            <person name="An P."/>
            <person name="Anderson M."/>
            <person name="Anderson S."/>
            <person name="Arachchi H."/>
            <person name="Armbruster J."/>
            <person name="Bachantsang P."/>
            <person name="Baldwin J."/>
            <person name="Barry A."/>
            <person name="Bayul T."/>
            <person name="Blitshsteyn B."/>
            <person name="Bloom T."/>
            <person name="Blye J."/>
            <person name="Boguslavskiy L."/>
            <person name="Borowsky M."/>
            <person name="Boukhgalter B."/>
            <person name="Brunache A."/>
            <person name="Butler J."/>
            <person name="Calixte N."/>
            <person name="Calvo S."/>
            <person name="Camarata J."/>
            <person name="Campo K."/>
            <person name="Chang J."/>
            <person name="Cheshatsang Y."/>
            <person name="Citroen M."/>
            <person name="Collymore A."/>
            <person name="Considine T."/>
            <person name="Cook A."/>
            <person name="Cooke P."/>
            <person name="Corum B."/>
            <person name="Cuomo C."/>
            <person name="David R."/>
            <person name="Dawoe T."/>
            <person name="Degray S."/>
            <person name="Dodge S."/>
            <person name="Dooley K."/>
            <person name="Dorje P."/>
            <person name="Dorjee K."/>
            <person name="Dorris L."/>
            <person name="Duffey N."/>
            <person name="Dupes A."/>
            <person name="Elkins T."/>
            <person name="Engels R."/>
            <person name="Erickson J."/>
            <person name="Farina A."/>
            <person name="Faro S."/>
            <person name="Ferreira P."/>
            <person name="Fischer H."/>
            <person name="Fitzgerald M."/>
            <person name="Foley K."/>
            <person name="Gage D."/>
            <person name="Galagan J."/>
            <person name="Gearin G."/>
            <person name="Gnerre S."/>
            <person name="Gnirke A."/>
            <person name="Goyette A."/>
            <person name="Graham J."/>
            <person name="Grandbois E."/>
            <person name="Gyaltsen K."/>
            <person name="Hafez N."/>
            <person name="Hagopian D."/>
            <person name="Hagos B."/>
            <person name="Hall J."/>
            <person name="Hatcher B."/>
            <person name="Heller A."/>
            <person name="Higgins H."/>
            <person name="Honan T."/>
            <person name="Horn A."/>
            <person name="Houde N."/>
            <person name="Hughes L."/>
            <person name="Hulme W."/>
            <person name="Husby E."/>
            <person name="Iliev I."/>
            <person name="Jaffe D."/>
            <person name="Jones C."/>
            <person name="Kamal M."/>
            <person name="Kamat A."/>
            <person name="Kamvysselis M."/>
            <person name="Karlsson E."/>
            <person name="Kells C."/>
            <person name="Kieu A."/>
            <person name="Kisner P."/>
            <person name="Kodira C."/>
            <person name="Kulbokas E."/>
            <person name="Labutti K."/>
            <person name="Lama D."/>
            <person name="Landers T."/>
            <person name="Leger J."/>
            <person name="Levine S."/>
            <person name="Lewis D."/>
            <person name="Lewis T."/>
            <person name="Lindblad-toh K."/>
            <person name="Liu X."/>
            <person name="Lokyitsang T."/>
            <person name="Lokyitsang Y."/>
            <person name="Lucien O."/>
            <person name="Lui A."/>
            <person name="Ma L.J."/>
            <person name="Mabbitt R."/>
            <person name="Macdonald J."/>
            <person name="Maclean C."/>
            <person name="Major J."/>
            <person name="Manning J."/>
            <person name="Marabella R."/>
            <person name="Maru K."/>
            <person name="Matthews C."/>
            <person name="Mauceli E."/>
            <person name="Mccarthy M."/>
            <person name="Mcdonough S."/>
            <person name="Mcghee T."/>
            <person name="Meldrim J."/>
            <person name="Meneus L."/>
            <person name="Mesirov J."/>
            <person name="Mihalev A."/>
            <person name="Mihova T."/>
            <person name="Mikkelsen T."/>
            <person name="Mlenga V."/>
            <person name="Moru K."/>
            <person name="Mozes J."/>
            <person name="Mulrain L."/>
            <person name="Munson G."/>
            <person name="Naylor J."/>
            <person name="Newes C."/>
            <person name="Nguyen C."/>
            <person name="Nguyen N."/>
            <person name="Nguyen T."/>
            <person name="Nicol R."/>
            <person name="Nielsen C."/>
            <person name="Nizzari M."/>
            <person name="Norbu C."/>
            <person name="Norbu N."/>
            <person name="O'donnell P."/>
            <person name="Okoawo O."/>
            <person name="O'leary S."/>
            <person name="Omotosho B."/>
            <person name="O'neill K."/>
            <person name="Osman S."/>
            <person name="Parker S."/>
            <person name="Perrin D."/>
            <person name="Phunkhang P."/>
            <person name="Piqani B."/>
            <person name="Purcell S."/>
            <person name="Rachupka T."/>
            <person name="Ramasamy U."/>
            <person name="Rameau R."/>
            <person name="Ray V."/>
            <person name="Raymond C."/>
            <person name="Retta R."/>
            <person name="Richardson S."/>
            <person name="Rise C."/>
            <person name="Rodriguez J."/>
            <person name="Rogers J."/>
            <person name="Rogov P."/>
            <person name="Rutman M."/>
            <person name="Schupbach R."/>
            <person name="Seaman C."/>
            <person name="Settipalli S."/>
            <person name="Sharpe T."/>
            <person name="Sheridan J."/>
            <person name="Sherpa N."/>
            <person name="Shi J."/>
            <person name="Smirnov S."/>
            <person name="Smith C."/>
            <person name="Sougnez C."/>
            <person name="Spencer B."/>
            <person name="Stalker J."/>
            <person name="Stange-thomann N."/>
            <person name="Stavropoulos S."/>
            <person name="Stetson K."/>
            <person name="Stone C."/>
            <person name="Stone S."/>
            <person name="Stubbs M."/>
            <person name="Talamas J."/>
            <person name="Tchuinga P."/>
            <person name="Tenzing P."/>
            <person name="Tesfaye S."/>
            <person name="Theodore J."/>
            <person name="Thoulutsang Y."/>
            <person name="Topham K."/>
            <person name="Towey S."/>
            <person name="Tsamla T."/>
            <person name="Tsomo N."/>
            <person name="Vallee D."/>
            <person name="Vassiliev H."/>
            <person name="Venkataraman V."/>
            <person name="Vinson J."/>
            <person name="Vo A."/>
            <person name="Wade C."/>
            <person name="Wang S."/>
            <person name="Wangchuk T."/>
            <person name="Wangdi T."/>
            <person name="Whittaker C."/>
            <person name="Wilkinson J."/>
            <person name="Wu Y."/>
            <person name="Wyman D."/>
            <person name="Yadav S."/>
            <person name="Yang S."/>
            <person name="Yang X."/>
            <person name="Yeager S."/>
            <person name="Yee E."/>
            <person name="Young G."/>
            <person name="Zainoun J."/>
            <person name="Zembeck L."/>
            <person name="Zimmer A."/>
            <person name="Zody M."/>
            <person name="Lander E."/>
        </authorList>
    </citation>
    <scope>NUCLEOTIDE SEQUENCE [LARGE SCALE GENOMIC DNA]</scope>
</reference>
<dbReference type="InterPro" id="IPR002172">
    <property type="entry name" value="LDrepeatLR_classA_rpt"/>
</dbReference>
<dbReference type="InParanoid" id="H2ZG90"/>
<evidence type="ECO:0000256" key="3">
    <source>
        <dbReference type="ARBA" id="ARBA00022692"/>
    </source>
</evidence>
<dbReference type="SMART" id="SM00192">
    <property type="entry name" value="LDLa"/>
    <property type="match status" value="2"/>
</dbReference>
<feature type="transmembrane region" description="Helical" evidence="9">
    <location>
        <begin position="175"/>
        <end position="196"/>
    </location>
</feature>
<evidence type="ECO:0000259" key="10">
    <source>
        <dbReference type="PROSITE" id="PS50262"/>
    </source>
</evidence>
<feature type="transmembrane region" description="Helical" evidence="9">
    <location>
        <begin position="490"/>
        <end position="509"/>
    </location>
</feature>
<dbReference type="Gene3D" id="1.20.1070.10">
    <property type="entry name" value="Rhodopsin 7-helix transmembrane proteins"/>
    <property type="match status" value="2"/>
</dbReference>
<dbReference type="InterPro" id="IPR017452">
    <property type="entry name" value="GPCR_Rhodpsn_7TM"/>
</dbReference>
<dbReference type="eggNOG" id="KOG2087">
    <property type="taxonomic scope" value="Eukaryota"/>
</dbReference>
<keyword evidence="3 9" id="KW-0812">Transmembrane</keyword>
<name>H2ZG90_CIOSA</name>
<keyword evidence="2" id="KW-0433">Leucine-rich repeat</keyword>
<dbReference type="Gene3D" id="4.10.400.10">
    <property type="entry name" value="Low-density Lipoprotein Receptor"/>
    <property type="match status" value="1"/>
</dbReference>
<evidence type="ECO:0000256" key="2">
    <source>
        <dbReference type="ARBA" id="ARBA00022614"/>
    </source>
</evidence>
<evidence type="ECO:0000256" key="6">
    <source>
        <dbReference type="ARBA" id="ARBA00023136"/>
    </source>
</evidence>
<evidence type="ECO:0000313" key="11">
    <source>
        <dbReference type="Ensembl" id="ENSCSAVP00000016606.1"/>
    </source>
</evidence>
<evidence type="ECO:0000256" key="9">
    <source>
        <dbReference type="SAM" id="Phobius"/>
    </source>
</evidence>
<dbReference type="InterPro" id="IPR000276">
    <property type="entry name" value="GPCR_Rhodpsn"/>
</dbReference>
<keyword evidence="6 9" id="KW-0472">Membrane</keyword>
<keyword evidence="4" id="KW-0677">Repeat</keyword>
<dbReference type="GO" id="GO:0007189">
    <property type="term" value="P:adenylate cyclase-activating G protein-coupled receptor signaling pathway"/>
    <property type="evidence" value="ECO:0007669"/>
    <property type="project" value="TreeGrafter"/>
</dbReference>
<dbReference type="CDD" id="cd00112">
    <property type="entry name" value="LDLa"/>
    <property type="match status" value="1"/>
</dbReference>
<dbReference type="PROSITE" id="PS50068">
    <property type="entry name" value="LDLRA_2"/>
    <property type="match status" value="1"/>
</dbReference>
<dbReference type="HOGENOM" id="CLU_002245_0_0_1"/>
<feature type="transmembrane region" description="Helical" evidence="9">
    <location>
        <begin position="458"/>
        <end position="478"/>
    </location>
</feature>
<reference evidence="11" key="3">
    <citation type="submission" date="2025-09" db="UniProtKB">
        <authorList>
            <consortium name="Ensembl"/>
        </authorList>
    </citation>
    <scope>IDENTIFICATION</scope>
</reference>
<dbReference type="eggNOG" id="KOG3509">
    <property type="taxonomic scope" value="Eukaryota"/>
</dbReference>
<dbReference type="PANTHER" id="PTHR24372:SF77">
    <property type="entry name" value="G-PROTEIN COUPLED RECEPTORS FAMILY 1 PROFILE DOMAIN-CONTAINING PROTEIN"/>
    <property type="match status" value="1"/>
</dbReference>
<comment type="subcellular location">
    <subcellularLocation>
        <location evidence="1">Membrane</location>
    </subcellularLocation>
</comment>
<dbReference type="InterPro" id="IPR036055">
    <property type="entry name" value="LDL_receptor-like_sf"/>
</dbReference>
<evidence type="ECO:0000256" key="1">
    <source>
        <dbReference type="ARBA" id="ARBA00004370"/>
    </source>
</evidence>
<dbReference type="Ensembl" id="ENSCSAVT00000016787.1">
    <property type="protein sequence ID" value="ENSCSAVP00000016606.1"/>
    <property type="gene ID" value="ENSCSAVG00000009764.1"/>
</dbReference>
<dbReference type="GeneTree" id="ENSGT00940000163045"/>
<keyword evidence="12" id="KW-1185">Reference proteome</keyword>
<keyword evidence="7 8" id="KW-1015">Disulfide bond</keyword>
<dbReference type="Proteomes" id="UP000007875">
    <property type="component" value="Unassembled WGS sequence"/>
</dbReference>
<dbReference type="Pfam" id="PF00001">
    <property type="entry name" value="7tm_1"/>
    <property type="match status" value="2"/>
</dbReference>
<feature type="transmembrane region" description="Helical" evidence="9">
    <location>
        <begin position="267"/>
        <end position="284"/>
    </location>
</feature>
<dbReference type="SUPFAM" id="SSF57424">
    <property type="entry name" value="LDL receptor-like module"/>
    <property type="match status" value="1"/>
</dbReference>
<evidence type="ECO:0000313" key="12">
    <source>
        <dbReference type="Proteomes" id="UP000007875"/>
    </source>
</evidence>
<dbReference type="GO" id="GO:0009755">
    <property type="term" value="P:hormone-mediated signaling pathway"/>
    <property type="evidence" value="ECO:0007669"/>
    <property type="project" value="TreeGrafter"/>
</dbReference>
<protein>
    <recommendedName>
        <fullName evidence="10">G-protein coupled receptors family 1 profile domain-containing protein</fullName>
    </recommendedName>
</protein>
<feature type="domain" description="G-protein coupled receptors family 1 profile" evidence="10">
    <location>
        <begin position="184"/>
        <end position="509"/>
    </location>
</feature>